<reference evidence="1" key="1">
    <citation type="submission" date="2020-09" db="EMBL/GenBank/DDBJ databases">
        <title>Leviviricetes taxonomy.</title>
        <authorList>
            <person name="Stockdale S.R."/>
            <person name="Callanan J."/>
            <person name="Adriaenssens E.M."/>
            <person name="Kuhn J.H."/>
            <person name="Rumnieks J."/>
            <person name="Shkoporov A."/>
            <person name="Draper L.A."/>
            <person name="Ross P."/>
            <person name="Hill C."/>
        </authorList>
    </citation>
    <scope>NUCLEOTIDE SEQUENCE</scope>
</reference>
<sequence>MSLTLNLKTYTYRQNTAGVSTYINSASNTVNGFSSLTATTTIGKPALGNRPASRSKTMWKLSLPVLAEDDSACGCTGEVIGTCDWLVEVRSDVRVPTSVLADGRLRMKDLIATSEFIASVDSHTQPTA</sequence>
<dbReference type="GeneID" id="80398460"/>
<gene>
    <name evidence="1" type="primary">SRR6960507_9_2</name>
</gene>
<keyword evidence="2" id="KW-1185">Reference proteome</keyword>
<evidence type="ECO:0000313" key="1">
    <source>
        <dbReference type="EMBL" id="DAD50635.1"/>
    </source>
</evidence>
<dbReference type="EMBL" id="BK013581">
    <property type="protein sequence ID" value="DAD50635.1"/>
    <property type="molecule type" value="Genomic_RNA"/>
</dbReference>
<keyword evidence="1" id="KW-0946">Virion</keyword>
<dbReference type="KEGG" id="vg:80398460"/>
<name>A0A8S5KZK7_9VIRU</name>
<keyword evidence="1" id="KW-0167">Capsid protein</keyword>
<organism evidence="1 2">
    <name type="scientific">ssRNA phage SRR6960507_9</name>
    <dbReference type="NCBI Taxonomy" id="2786519"/>
    <lineage>
        <taxon>Viruses</taxon>
        <taxon>Riboviria</taxon>
        <taxon>Orthornavirae</taxon>
        <taxon>Lenarviricota</taxon>
        <taxon>Leviviricetes</taxon>
        <taxon>Norzivirales</taxon>
        <taxon>Fiersviridae</taxon>
        <taxon>Kemicevirus</taxon>
        <taxon>Kemicevirus caenicola</taxon>
    </lineage>
</organism>
<protein>
    <submittedName>
        <fullName evidence="1">Coat protein</fullName>
    </submittedName>
</protein>
<dbReference type="Proteomes" id="UP000681936">
    <property type="component" value="Segment"/>
</dbReference>
<accession>A0A8S5KZK7</accession>
<dbReference type="RefSeq" id="YP_010769443.1">
    <property type="nucleotide sequence ID" value="NC_073976.1"/>
</dbReference>
<proteinExistence type="predicted"/>
<dbReference type="GO" id="GO:0019028">
    <property type="term" value="C:viral capsid"/>
    <property type="evidence" value="ECO:0007669"/>
    <property type="project" value="UniProtKB-KW"/>
</dbReference>
<evidence type="ECO:0000313" key="2">
    <source>
        <dbReference type="Proteomes" id="UP000681936"/>
    </source>
</evidence>